<protein>
    <submittedName>
        <fullName evidence="1">Uncharacterized protein</fullName>
    </submittedName>
</protein>
<dbReference type="EMBL" id="CAVMBE010000053">
    <property type="protein sequence ID" value="CAK4031776.1"/>
    <property type="molecule type" value="Genomic_DNA"/>
</dbReference>
<sequence>MPGELRDPEQGFVATERPSLMISPCSTACNSRAADCGRPHTLHGREVVIRNYVANVKILVGQRLSHLCGELTLMLPLYIGSCHRTTSTGVWIQSLPTCTSQPAGPFYMRENKIMHSVLIASNPFQGQASRRRENGLVYIRLGSQSPLQRRSGLE</sequence>
<comment type="caution">
    <text evidence="1">The sequence shown here is derived from an EMBL/GenBank/DDBJ whole genome shotgun (WGS) entry which is preliminary data.</text>
</comment>
<keyword evidence="2" id="KW-1185">Reference proteome</keyword>
<dbReference type="AlphaFoldDB" id="A0AAI9EBC4"/>
<name>A0AAI9EBC4_9PEZI</name>
<evidence type="ECO:0000313" key="1">
    <source>
        <dbReference type="EMBL" id="CAK4031776.1"/>
    </source>
</evidence>
<evidence type="ECO:0000313" key="2">
    <source>
        <dbReference type="Proteomes" id="UP001296104"/>
    </source>
</evidence>
<accession>A0AAI9EBC4</accession>
<dbReference type="Proteomes" id="UP001296104">
    <property type="component" value="Unassembled WGS sequence"/>
</dbReference>
<proteinExistence type="predicted"/>
<reference evidence="1" key="1">
    <citation type="submission" date="2023-11" db="EMBL/GenBank/DDBJ databases">
        <authorList>
            <person name="Alioto T."/>
            <person name="Alioto T."/>
            <person name="Gomez Garrido J."/>
        </authorList>
    </citation>
    <scope>NUCLEOTIDE SEQUENCE</scope>
</reference>
<organism evidence="1 2">
    <name type="scientific">Lecanosticta acicola</name>
    <dbReference type="NCBI Taxonomy" id="111012"/>
    <lineage>
        <taxon>Eukaryota</taxon>
        <taxon>Fungi</taxon>
        <taxon>Dikarya</taxon>
        <taxon>Ascomycota</taxon>
        <taxon>Pezizomycotina</taxon>
        <taxon>Dothideomycetes</taxon>
        <taxon>Dothideomycetidae</taxon>
        <taxon>Mycosphaerellales</taxon>
        <taxon>Mycosphaerellaceae</taxon>
        <taxon>Lecanosticta</taxon>
    </lineage>
</organism>
<gene>
    <name evidence="1" type="ORF">LECACI_7A006934</name>
</gene>